<dbReference type="SUPFAM" id="SSF103473">
    <property type="entry name" value="MFS general substrate transporter"/>
    <property type="match status" value="1"/>
</dbReference>
<dbReference type="Gene3D" id="1.20.1250.20">
    <property type="entry name" value="MFS general substrate transporter like domains"/>
    <property type="match status" value="2"/>
</dbReference>
<dbReference type="AlphaFoldDB" id="A0A1H8Q469"/>
<feature type="transmembrane region" description="Helical" evidence="4">
    <location>
        <begin position="286"/>
        <end position="304"/>
    </location>
</feature>
<feature type="transmembrane region" description="Helical" evidence="4">
    <location>
        <begin position="251"/>
        <end position="274"/>
    </location>
</feature>
<dbReference type="STRING" id="406100.SAMN04488052_101342"/>
<organism evidence="6 7">
    <name type="scientific">Aquisalimonas asiatica</name>
    <dbReference type="NCBI Taxonomy" id="406100"/>
    <lineage>
        <taxon>Bacteria</taxon>
        <taxon>Pseudomonadati</taxon>
        <taxon>Pseudomonadota</taxon>
        <taxon>Gammaproteobacteria</taxon>
        <taxon>Chromatiales</taxon>
        <taxon>Ectothiorhodospiraceae</taxon>
        <taxon>Aquisalimonas</taxon>
    </lineage>
</organism>
<feature type="transmembrane region" description="Helical" evidence="4">
    <location>
        <begin position="373"/>
        <end position="392"/>
    </location>
</feature>
<protein>
    <submittedName>
        <fullName evidence="6">Nitrate/nitrite transporter NarK</fullName>
    </submittedName>
</protein>
<dbReference type="OrthoDB" id="9793415at2"/>
<evidence type="ECO:0000313" key="7">
    <source>
        <dbReference type="Proteomes" id="UP000199657"/>
    </source>
</evidence>
<evidence type="ECO:0000313" key="6">
    <source>
        <dbReference type="EMBL" id="SEO49010.1"/>
    </source>
</evidence>
<keyword evidence="2 4" id="KW-1133">Transmembrane helix</keyword>
<feature type="domain" description="Major facilitator superfamily (MFS) profile" evidence="5">
    <location>
        <begin position="14"/>
        <end position="399"/>
    </location>
</feature>
<keyword evidence="7" id="KW-1185">Reference proteome</keyword>
<evidence type="ECO:0000256" key="3">
    <source>
        <dbReference type="ARBA" id="ARBA00023136"/>
    </source>
</evidence>
<dbReference type="PROSITE" id="PS50850">
    <property type="entry name" value="MFS"/>
    <property type="match status" value="1"/>
</dbReference>
<feature type="transmembrane region" description="Helical" evidence="4">
    <location>
        <begin position="108"/>
        <end position="130"/>
    </location>
</feature>
<feature type="transmembrane region" description="Helical" evidence="4">
    <location>
        <begin position="221"/>
        <end position="245"/>
    </location>
</feature>
<sequence length="408" mass="42128">MGEAVTHGTGRPPAWLMVGTGMLVTVVVLVFARLAYGLIVPPMRESLGLSYQQAGMLGTVTALGYLCLVMVAGFAAGRFGGRNTVLIGVVLVTVGFAGLSVASDYRVLLLLMALLGFGTAFGYTPLVSLLSTWFPEQRGAVIGMLNGGVGAGMLVAGMLVPLAPAVFGEAGWRVTWAAFAVGGALVLMAVMLFLRDPPVATSGAAKAAPVDRAAVFRNRHVIIIGLIYGVLGTTYIVQVVFMYSYALESGVASVVAGRLAALMGAIGIFSGLLWGWISDRIGRGTALLLSKALYLVGMLIPVLSPTLAGFAAHYVILGIAVTGVFTSVLAASTEHVGAREAPLAVSFVTVFMAAGQLAGPVGAGVVIDWTGDFRLTFALCAVLIAVGVALSWRVRSYTPEPVTSSPKC</sequence>
<reference evidence="6 7" key="1">
    <citation type="submission" date="2016-10" db="EMBL/GenBank/DDBJ databases">
        <authorList>
            <person name="de Groot N.N."/>
        </authorList>
    </citation>
    <scope>NUCLEOTIDE SEQUENCE [LARGE SCALE GENOMIC DNA]</scope>
    <source>
        <strain evidence="6 7">CGMCC 1.6291</strain>
    </source>
</reference>
<dbReference type="PANTHER" id="PTHR23537:SF1">
    <property type="entry name" value="SUGAR TRANSPORTER"/>
    <property type="match status" value="1"/>
</dbReference>
<feature type="transmembrane region" description="Helical" evidence="4">
    <location>
        <begin position="174"/>
        <end position="194"/>
    </location>
</feature>
<dbReference type="GO" id="GO:0005886">
    <property type="term" value="C:plasma membrane"/>
    <property type="evidence" value="ECO:0007669"/>
    <property type="project" value="TreeGrafter"/>
</dbReference>
<dbReference type="Pfam" id="PF06779">
    <property type="entry name" value="MFS_4"/>
    <property type="match status" value="1"/>
</dbReference>
<keyword evidence="3 4" id="KW-0472">Membrane</keyword>
<dbReference type="RefSeq" id="WP_091639386.1">
    <property type="nucleotide sequence ID" value="NZ_FOEG01000001.1"/>
</dbReference>
<feature type="transmembrane region" description="Helical" evidence="4">
    <location>
        <begin position="343"/>
        <end position="367"/>
    </location>
</feature>
<dbReference type="InterPro" id="IPR036259">
    <property type="entry name" value="MFS_trans_sf"/>
</dbReference>
<evidence type="ECO:0000256" key="4">
    <source>
        <dbReference type="SAM" id="Phobius"/>
    </source>
</evidence>
<dbReference type="PANTHER" id="PTHR23537">
    <property type="match status" value="1"/>
</dbReference>
<evidence type="ECO:0000256" key="2">
    <source>
        <dbReference type="ARBA" id="ARBA00022989"/>
    </source>
</evidence>
<evidence type="ECO:0000259" key="5">
    <source>
        <dbReference type="PROSITE" id="PS50850"/>
    </source>
</evidence>
<dbReference type="InterPro" id="IPR020846">
    <property type="entry name" value="MFS_dom"/>
</dbReference>
<keyword evidence="1 4" id="KW-0812">Transmembrane</keyword>
<dbReference type="InterPro" id="IPR010645">
    <property type="entry name" value="MFS_4"/>
</dbReference>
<dbReference type="GO" id="GO:0022857">
    <property type="term" value="F:transmembrane transporter activity"/>
    <property type="evidence" value="ECO:0007669"/>
    <property type="project" value="InterPro"/>
</dbReference>
<feature type="transmembrane region" description="Helical" evidence="4">
    <location>
        <begin position="142"/>
        <end position="162"/>
    </location>
</feature>
<feature type="transmembrane region" description="Helical" evidence="4">
    <location>
        <begin position="84"/>
        <end position="102"/>
    </location>
</feature>
<feature type="transmembrane region" description="Helical" evidence="4">
    <location>
        <begin position="310"/>
        <end position="331"/>
    </location>
</feature>
<proteinExistence type="predicted"/>
<feature type="transmembrane region" description="Helical" evidence="4">
    <location>
        <begin position="12"/>
        <end position="36"/>
    </location>
</feature>
<evidence type="ECO:0000256" key="1">
    <source>
        <dbReference type="ARBA" id="ARBA00022692"/>
    </source>
</evidence>
<name>A0A1H8Q469_9GAMM</name>
<dbReference type="Proteomes" id="UP000199657">
    <property type="component" value="Unassembled WGS sequence"/>
</dbReference>
<feature type="transmembrane region" description="Helical" evidence="4">
    <location>
        <begin position="56"/>
        <end position="77"/>
    </location>
</feature>
<accession>A0A1H8Q469</accession>
<dbReference type="EMBL" id="FOEG01000001">
    <property type="protein sequence ID" value="SEO49010.1"/>
    <property type="molecule type" value="Genomic_DNA"/>
</dbReference>
<gene>
    <name evidence="6" type="ORF">SAMN04488052_101342</name>
</gene>